<reference evidence="2" key="2">
    <citation type="submission" date="2023-02" db="EMBL/GenBank/DDBJ databases">
        <title>Pectobacterium carotovorum subsp. carotovorum NBRC 12380.</title>
        <authorList>
            <person name="Ichikawa N."/>
            <person name="Sato H."/>
            <person name="Tonouchi N."/>
        </authorList>
    </citation>
    <scope>NUCLEOTIDE SEQUENCE</scope>
    <source>
        <strain evidence="2">NBRC 12380</strain>
    </source>
</reference>
<evidence type="ECO:0000313" key="2">
    <source>
        <dbReference type="EMBL" id="GLV68417.1"/>
    </source>
</evidence>
<dbReference type="RefSeq" id="WP_261865772.1">
    <property type="nucleotide sequence ID" value="NZ_BRLF01000001.1"/>
</dbReference>
<accession>A0AAI9PD07</accession>
<dbReference type="Pfam" id="PF06069">
    <property type="entry name" value="PerC"/>
    <property type="match status" value="1"/>
</dbReference>
<dbReference type="InterPro" id="IPR024684">
    <property type="entry name" value="Tscrpt_act_PerC/SfV_Orf40"/>
</dbReference>
<dbReference type="Proteomes" id="UP001058167">
    <property type="component" value="Unassembled WGS sequence"/>
</dbReference>
<organism evidence="2 4">
    <name type="scientific">Pectobacterium carotovorum subsp. carotovorum</name>
    <name type="common">Erwinia carotovora subsp. carotovora</name>
    <dbReference type="NCBI Taxonomy" id="555"/>
    <lineage>
        <taxon>Bacteria</taxon>
        <taxon>Pseudomonadati</taxon>
        <taxon>Pseudomonadota</taxon>
        <taxon>Gammaproteobacteria</taxon>
        <taxon>Enterobacterales</taxon>
        <taxon>Pectobacteriaceae</taxon>
        <taxon>Pectobacterium</taxon>
    </lineage>
</organism>
<protein>
    <recommendedName>
        <fullName evidence="5">PerC family transcriptional regulator</fullName>
    </recommendedName>
</protein>
<evidence type="ECO:0000313" key="4">
    <source>
        <dbReference type="Proteomes" id="UP001165145"/>
    </source>
</evidence>
<dbReference type="EMBL" id="BSRL01000001">
    <property type="protein sequence ID" value="GLV68417.1"/>
    <property type="molecule type" value="Genomic_DNA"/>
</dbReference>
<sequence length="74" mass="8448">MILDDIELAKELEEKQLWRRAARQWLTVMDRTKGTTERGLVATRRSICLSRARIVTQQYSGVRVMTAAGGILND</sequence>
<evidence type="ECO:0008006" key="5">
    <source>
        <dbReference type="Google" id="ProtNLM"/>
    </source>
</evidence>
<evidence type="ECO:0000313" key="3">
    <source>
        <dbReference type="Proteomes" id="UP001058167"/>
    </source>
</evidence>
<keyword evidence="3" id="KW-1185">Reference proteome</keyword>
<proteinExistence type="predicted"/>
<reference evidence="1" key="1">
    <citation type="submission" date="2022-06" db="EMBL/GenBank/DDBJ databases">
        <title>Draft genome sequences of Pectobacterium carotovorum subsp. carotovorum str. NBRC12380.</title>
        <authorList>
            <person name="Wakabayashi Y."/>
            <person name="Kojima K."/>
        </authorList>
    </citation>
    <scope>NUCLEOTIDE SEQUENCE</scope>
    <source>
        <strain evidence="1">NBRC 12380</strain>
    </source>
</reference>
<evidence type="ECO:0000313" key="1">
    <source>
        <dbReference type="EMBL" id="GKX46113.1"/>
    </source>
</evidence>
<gene>
    <name evidence="2" type="ORF">Pcaca03_08610</name>
    <name evidence="1" type="ORF">SOASR016_08650</name>
</gene>
<dbReference type="Proteomes" id="UP001165145">
    <property type="component" value="Unassembled WGS sequence"/>
</dbReference>
<comment type="caution">
    <text evidence="2">The sequence shown here is derived from an EMBL/GenBank/DDBJ whole genome shotgun (WGS) entry which is preliminary data.</text>
</comment>
<dbReference type="AlphaFoldDB" id="A0AAI9PD07"/>
<dbReference type="EMBL" id="BRLF01000001">
    <property type="protein sequence ID" value="GKX46113.1"/>
    <property type="molecule type" value="Genomic_DNA"/>
</dbReference>
<name>A0AAI9PD07_PECCC</name>